<accession>A0A811VCN3</accession>
<proteinExistence type="predicted"/>
<organism evidence="1 2">
    <name type="scientific">Ceratitis capitata</name>
    <name type="common">Mediterranean fruit fly</name>
    <name type="synonym">Tephritis capitata</name>
    <dbReference type="NCBI Taxonomy" id="7213"/>
    <lineage>
        <taxon>Eukaryota</taxon>
        <taxon>Metazoa</taxon>
        <taxon>Ecdysozoa</taxon>
        <taxon>Arthropoda</taxon>
        <taxon>Hexapoda</taxon>
        <taxon>Insecta</taxon>
        <taxon>Pterygota</taxon>
        <taxon>Neoptera</taxon>
        <taxon>Endopterygota</taxon>
        <taxon>Diptera</taxon>
        <taxon>Brachycera</taxon>
        <taxon>Muscomorpha</taxon>
        <taxon>Tephritoidea</taxon>
        <taxon>Tephritidae</taxon>
        <taxon>Ceratitis</taxon>
        <taxon>Ceratitis</taxon>
    </lineage>
</organism>
<dbReference type="Proteomes" id="UP000606786">
    <property type="component" value="Unassembled WGS sequence"/>
</dbReference>
<sequence length="100" mass="10715">MHGGDSESFMALMPLCLDFDCNNCSGVCTLAAAPAVMKVLLRWGAMLCANSPQKTKNKLSYMPASAVPLTALSSTWLCGARASKDSQEVTHIQIHQTQIV</sequence>
<keyword evidence="2" id="KW-1185">Reference proteome</keyword>
<dbReference type="AlphaFoldDB" id="A0A811VCN3"/>
<protein>
    <submittedName>
        <fullName evidence="1">(Mediterranean fruit fly) hypothetical protein</fullName>
    </submittedName>
</protein>
<evidence type="ECO:0000313" key="1">
    <source>
        <dbReference type="EMBL" id="CAD7014068.1"/>
    </source>
</evidence>
<name>A0A811VCN3_CERCA</name>
<reference evidence="1" key="1">
    <citation type="submission" date="2020-11" db="EMBL/GenBank/DDBJ databases">
        <authorList>
            <person name="Whitehead M."/>
        </authorList>
    </citation>
    <scope>NUCLEOTIDE SEQUENCE</scope>
    <source>
        <strain evidence="1">EGII</strain>
    </source>
</reference>
<dbReference type="EMBL" id="CAJHJT010000056">
    <property type="protein sequence ID" value="CAD7014068.1"/>
    <property type="molecule type" value="Genomic_DNA"/>
</dbReference>
<gene>
    <name evidence="1" type="ORF">CCAP1982_LOCUS22076</name>
</gene>
<evidence type="ECO:0000313" key="2">
    <source>
        <dbReference type="Proteomes" id="UP000606786"/>
    </source>
</evidence>
<comment type="caution">
    <text evidence="1">The sequence shown here is derived from an EMBL/GenBank/DDBJ whole genome shotgun (WGS) entry which is preliminary data.</text>
</comment>